<organism evidence="1 2">
    <name type="scientific">Tanacetum coccineum</name>
    <dbReference type="NCBI Taxonomy" id="301880"/>
    <lineage>
        <taxon>Eukaryota</taxon>
        <taxon>Viridiplantae</taxon>
        <taxon>Streptophyta</taxon>
        <taxon>Embryophyta</taxon>
        <taxon>Tracheophyta</taxon>
        <taxon>Spermatophyta</taxon>
        <taxon>Magnoliopsida</taxon>
        <taxon>eudicotyledons</taxon>
        <taxon>Gunneridae</taxon>
        <taxon>Pentapetalae</taxon>
        <taxon>asterids</taxon>
        <taxon>campanulids</taxon>
        <taxon>Asterales</taxon>
        <taxon>Asteraceae</taxon>
        <taxon>Asteroideae</taxon>
        <taxon>Anthemideae</taxon>
        <taxon>Anthemidinae</taxon>
        <taxon>Tanacetum</taxon>
    </lineage>
</organism>
<dbReference type="EMBL" id="BQNB010008884">
    <property type="protein sequence ID" value="GJS55674.1"/>
    <property type="molecule type" value="Genomic_DNA"/>
</dbReference>
<name>A0ABQ4WRZ8_9ASTR</name>
<reference evidence="1" key="2">
    <citation type="submission" date="2022-01" db="EMBL/GenBank/DDBJ databases">
        <authorList>
            <person name="Yamashiro T."/>
            <person name="Shiraishi A."/>
            <person name="Satake H."/>
            <person name="Nakayama K."/>
        </authorList>
    </citation>
    <scope>NUCLEOTIDE SEQUENCE</scope>
</reference>
<gene>
    <name evidence="1" type="ORF">Tco_0629036</name>
</gene>
<accession>A0ABQ4WRZ8</accession>
<sequence>MVGYAVRLNEYDLVAMHISIDSELRARDGLRRIFGDRTTGVWEVDLLEYVWTAGKPEYANPLALLAAAQPKSDNNYSHQNLKDRMHHLHAIFSTRPCFYHTQRQRRSAAKPVTPQSDPLLRKTVNQNKLVRDKKWMQKELGILAKPRVVGYGRQGRTDPISGSEFGGEGSRDDDIVGGYGNSRQYAVLVATKLDTIALTQGFGHYAKECRSQSVACVCPTGGDKAGERKAEMVAGSRDRT</sequence>
<protein>
    <submittedName>
        <fullName evidence="1">Uncharacterized protein</fullName>
    </submittedName>
</protein>
<keyword evidence="2" id="KW-1185">Reference proteome</keyword>
<evidence type="ECO:0000313" key="1">
    <source>
        <dbReference type="EMBL" id="GJS55674.1"/>
    </source>
</evidence>
<dbReference type="Proteomes" id="UP001151760">
    <property type="component" value="Unassembled WGS sequence"/>
</dbReference>
<comment type="caution">
    <text evidence="1">The sequence shown here is derived from an EMBL/GenBank/DDBJ whole genome shotgun (WGS) entry which is preliminary data.</text>
</comment>
<evidence type="ECO:0000313" key="2">
    <source>
        <dbReference type="Proteomes" id="UP001151760"/>
    </source>
</evidence>
<reference evidence="1" key="1">
    <citation type="journal article" date="2022" name="Int. J. Mol. Sci.">
        <title>Draft Genome of Tanacetum Coccineum: Genomic Comparison of Closely Related Tanacetum-Family Plants.</title>
        <authorList>
            <person name="Yamashiro T."/>
            <person name="Shiraishi A."/>
            <person name="Nakayama K."/>
            <person name="Satake H."/>
        </authorList>
    </citation>
    <scope>NUCLEOTIDE SEQUENCE</scope>
</reference>
<proteinExistence type="predicted"/>